<evidence type="ECO:0000313" key="2">
    <source>
        <dbReference type="EMBL" id="VAX37565.1"/>
    </source>
</evidence>
<dbReference type="AlphaFoldDB" id="A0A3B1DYN2"/>
<dbReference type="Gene3D" id="2.40.10.220">
    <property type="entry name" value="predicted glycosyltransferase like domains"/>
    <property type="match status" value="1"/>
</dbReference>
<protein>
    <recommendedName>
        <fullName evidence="1">PilZ domain-containing protein</fullName>
    </recommendedName>
</protein>
<dbReference type="EMBL" id="UOGJ01000131">
    <property type="protein sequence ID" value="VAX37565.1"/>
    <property type="molecule type" value="Genomic_DNA"/>
</dbReference>
<sequence length="100" mass="11565">MDSSTQKIRKFKRIALNAPVQFERKDILQSGGSLSHNICSGGIRINFNEFVPLQTEILLEVQLASKQILECFGKVVWVEKERYNDHYQVGIEFDSEKDVY</sequence>
<accession>A0A3B1DYN2</accession>
<organism evidence="2">
    <name type="scientific">hydrothermal vent metagenome</name>
    <dbReference type="NCBI Taxonomy" id="652676"/>
    <lineage>
        <taxon>unclassified sequences</taxon>
        <taxon>metagenomes</taxon>
        <taxon>ecological metagenomes</taxon>
    </lineage>
</organism>
<evidence type="ECO:0000259" key="1">
    <source>
        <dbReference type="Pfam" id="PF07238"/>
    </source>
</evidence>
<name>A0A3B1DYN2_9ZZZZ</name>
<proteinExistence type="predicted"/>
<dbReference type="Pfam" id="PF07238">
    <property type="entry name" value="PilZ"/>
    <property type="match status" value="1"/>
</dbReference>
<dbReference type="GO" id="GO:0035438">
    <property type="term" value="F:cyclic-di-GMP binding"/>
    <property type="evidence" value="ECO:0007669"/>
    <property type="project" value="InterPro"/>
</dbReference>
<reference evidence="2" key="1">
    <citation type="submission" date="2018-06" db="EMBL/GenBank/DDBJ databases">
        <authorList>
            <person name="Zhirakovskaya E."/>
        </authorList>
    </citation>
    <scope>NUCLEOTIDE SEQUENCE</scope>
</reference>
<dbReference type="SUPFAM" id="SSF141371">
    <property type="entry name" value="PilZ domain-like"/>
    <property type="match status" value="1"/>
</dbReference>
<feature type="domain" description="PilZ" evidence="1">
    <location>
        <begin position="8"/>
        <end position="94"/>
    </location>
</feature>
<gene>
    <name evidence="2" type="ORF">MNBD_UNCLBAC01-1952</name>
</gene>
<dbReference type="InterPro" id="IPR009875">
    <property type="entry name" value="PilZ_domain"/>
</dbReference>